<dbReference type="AlphaFoldDB" id="A0A918BKH5"/>
<dbReference type="Pfam" id="PF19741">
    <property type="entry name" value="DUF6230"/>
    <property type="match status" value="1"/>
</dbReference>
<evidence type="ECO:0000313" key="1">
    <source>
        <dbReference type="EMBL" id="GGQ73052.1"/>
    </source>
</evidence>
<sequence length="129" mass="13398">MTLLSVAVAAIGRATLTDVCQSSVTRTPFGALTLVIRSGRGTPVEATGMVIDLQQVTGDLRFGQVQMGRDAATLDASPPTHGAPGAYGQQAKTFGITRMRMDAWSLAAGSFSLRDASMSIRPGARPCGD</sequence>
<dbReference type="Proteomes" id="UP000620156">
    <property type="component" value="Unassembled WGS sequence"/>
</dbReference>
<dbReference type="RefSeq" id="WP_189218972.1">
    <property type="nucleotide sequence ID" value="NZ_BMQK01000012.1"/>
</dbReference>
<dbReference type="EMBL" id="BMQK01000012">
    <property type="protein sequence ID" value="GGQ73052.1"/>
    <property type="molecule type" value="Genomic_DNA"/>
</dbReference>
<name>A0A918BKH5_9ACTN</name>
<reference evidence="1" key="2">
    <citation type="submission" date="2020-09" db="EMBL/GenBank/DDBJ databases">
        <authorList>
            <person name="Sun Q."/>
            <person name="Ohkuma M."/>
        </authorList>
    </citation>
    <scope>NUCLEOTIDE SEQUENCE</scope>
    <source>
        <strain evidence="1">JCM 3131</strain>
    </source>
</reference>
<comment type="caution">
    <text evidence="1">The sequence shown here is derived from an EMBL/GenBank/DDBJ whole genome shotgun (WGS) entry which is preliminary data.</text>
</comment>
<accession>A0A918BKH5</accession>
<evidence type="ECO:0008006" key="3">
    <source>
        <dbReference type="Google" id="ProtNLM"/>
    </source>
</evidence>
<reference evidence="1" key="1">
    <citation type="journal article" date="2014" name="Int. J. Syst. Evol. Microbiol.">
        <title>Complete genome sequence of Corynebacterium casei LMG S-19264T (=DSM 44701T), isolated from a smear-ripened cheese.</title>
        <authorList>
            <consortium name="US DOE Joint Genome Institute (JGI-PGF)"/>
            <person name="Walter F."/>
            <person name="Albersmeier A."/>
            <person name="Kalinowski J."/>
            <person name="Ruckert C."/>
        </authorList>
    </citation>
    <scope>NUCLEOTIDE SEQUENCE</scope>
    <source>
        <strain evidence="1">JCM 3131</strain>
    </source>
</reference>
<gene>
    <name evidence="1" type="ORF">GCM10010145_48470</name>
</gene>
<dbReference type="InterPro" id="IPR046198">
    <property type="entry name" value="DUF6230"/>
</dbReference>
<proteinExistence type="predicted"/>
<protein>
    <recommendedName>
        <fullName evidence="3">Cholesterol esterase</fullName>
    </recommendedName>
</protein>
<evidence type="ECO:0000313" key="2">
    <source>
        <dbReference type="Proteomes" id="UP000620156"/>
    </source>
</evidence>
<keyword evidence="2" id="KW-1185">Reference proteome</keyword>
<organism evidence="1 2">
    <name type="scientific">Streptomyces ruber</name>
    <dbReference type="NCBI Taxonomy" id="83378"/>
    <lineage>
        <taxon>Bacteria</taxon>
        <taxon>Bacillati</taxon>
        <taxon>Actinomycetota</taxon>
        <taxon>Actinomycetes</taxon>
        <taxon>Kitasatosporales</taxon>
        <taxon>Streptomycetaceae</taxon>
        <taxon>Streptomyces</taxon>
    </lineage>
</organism>